<dbReference type="EMBL" id="LR134355">
    <property type="protein sequence ID" value="VEG50190.1"/>
    <property type="molecule type" value="Genomic_DNA"/>
</dbReference>
<dbReference type="AlphaFoldDB" id="A0A448ICK6"/>
<feature type="compositionally biased region" description="Basic and acidic residues" evidence="1">
    <location>
        <begin position="10"/>
        <end position="20"/>
    </location>
</feature>
<protein>
    <submittedName>
        <fullName evidence="2">Uncharacterized protein</fullName>
    </submittedName>
</protein>
<proteinExistence type="predicted"/>
<organism evidence="2 3">
    <name type="scientific">Mycolicibacterium chitae</name>
    <name type="common">Mycobacterium chitae</name>
    <dbReference type="NCBI Taxonomy" id="1792"/>
    <lineage>
        <taxon>Bacteria</taxon>
        <taxon>Bacillati</taxon>
        <taxon>Actinomycetota</taxon>
        <taxon>Actinomycetes</taxon>
        <taxon>Mycobacteriales</taxon>
        <taxon>Mycobacteriaceae</taxon>
        <taxon>Mycolicibacterium</taxon>
    </lineage>
</organism>
<sequence length="273" mass="30094">MTTMTPDAAQRTDHDFWHRSTTDHTPAERALVARIDLPRHGLIEYVDARRPGAGGQVVIVAVDSPAAERARFLVEVAGATPLEVFTALAPGDEPAPPRLLEDHLCRARADTALPEQPRALTTSAVFTTHQPVRTTFYEIYSDHCSDDPFGCAYPHTFWNHWAFVDTALDGDTLAIEDNITAPDGYGFIDGRIKRSLGLTYFSRHRTGTPLRVWLESGPDGDLPLIWSATFDEPSFVWFRTSQLAVTRGGTHLHWSGLSGAGNHVRLIGAWGPT</sequence>
<evidence type="ECO:0000313" key="3">
    <source>
        <dbReference type="Proteomes" id="UP000282551"/>
    </source>
</evidence>
<name>A0A448ICK6_MYCCI</name>
<reference evidence="2 3" key="1">
    <citation type="submission" date="2018-12" db="EMBL/GenBank/DDBJ databases">
        <authorList>
            <consortium name="Pathogen Informatics"/>
        </authorList>
    </citation>
    <scope>NUCLEOTIDE SEQUENCE [LARGE SCALE GENOMIC DNA]</scope>
    <source>
        <strain evidence="2 3">NCTC10485</strain>
    </source>
</reference>
<keyword evidence="3" id="KW-1185">Reference proteome</keyword>
<evidence type="ECO:0000313" key="2">
    <source>
        <dbReference type="EMBL" id="VEG50190.1"/>
    </source>
</evidence>
<gene>
    <name evidence="2" type="ORF">NCTC10485_04508</name>
</gene>
<dbReference type="Proteomes" id="UP000282551">
    <property type="component" value="Chromosome"/>
</dbReference>
<accession>A0A448ICK6</accession>
<feature type="region of interest" description="Disordered" evidence="1">
    <location>
        <begin position="1"/>
        <end position="20"/>
    </location>
</feature>
<evidence type="ECO:0000256" key="1">
    <source>
        <dbReference type="SAM" id="MobiDB-lite"/>
    </source>
</evidence>
<dbReference type="RefSeq" id="WP_126335756.1">
    <property type="nucleotide sequence ID" value="NZ_AP022604.1"/>
</dbReference>